<evidence type="ECO:0000256" key="2">
    <source>
        <dbReference type="ARBA" id="ARBA00022475"/>
    </source>
</evidence>
<feature type="transmembrane region" description="Helical" evidence="6">
    <location>
        <begin position="338"/>
        <end position="357"/>
    </location>
</feature>
<evidence type="ECO:0000256" key="6">
    <source>
        <dbReference type="SAM" id="Phobius"/>
    </source>
</evidence>
<feature type="transmembrane region" description="Helical" evidence="6">
    <location>
        <begin position="91"/>
        <end position="113"/>
    </location>
</feature>
<feature type="transmembrane region" description="Helical" evidence="6">
    <location>
        <begin position="378"/>
        <end position="396"/>
    </location>
</feature>
<sequence>MNRRKVSIQNTAIALISEIMVTVVGFLLPRSIMITYGSETNGLITSLQQFIQYFTLLEAGLSGAAIFALYKPLSNGDVNTIERILYSAKQMYGKLGKAFIILVMISSLLYPYFIAETGYSHLTVTVLFCMIGLNGVMQLLFIGKYKVLLNASQNSRYIAVINSLSTCLYSINIIIASSLHWNIVAAIGFGTLAYVIRAIAYYTVVRRLFPHYDFHKCENQYHFENQTEVFIQQILSLLILNSSTLILAFTKTRMNEISVFTTYNMVLTAIFLVTNAVNTGVSASFGDLIARHDENKLTQVYKEYEVLFQAFWVIVFSCVLVLYQPFMRLYTEGIEDAAYIRPELCFLCSILGALWVIRNQQSVIIVAAGKFKEIQRGSIVEAILTITLSFVGLVFWGLEGLIAGRCIAAGYRVVDFIQFSSCNVVMINTRYTIQQICISTVFVMLVYFAAHKIQMFFLVDTYVKWGMFAFVTAILAAFLAIGFILINKGNISWIQKKLEKDRK</sequence>
<dbReference type="PANTHER" id="PTHR30250:SF26">
    <property type="entry name" value="PSMA PROTEIN"/>
    <property type="match status" value="1"/>
</dbReference>
<evidence type="ECO:0000313" key="7">
    <source>
        <dbReference type="EMBL" id="MBC8598139.1"/>
    </source>
</evidence>
<feature type="transmembrane region" description="Helical" evidence="6">
    <location>
        <begin position="306"/>
        <end position="326"/>
    </location>
</feature>
<reference evidence="7 8" key="1">
    <citation type="submission" date="2020-08" db="EMBL/GenBank/DDBJ databases">
        <title>Genome public.</title>
        <authorList>
            <person name="Liu C."/>
            <person name="Sun Q."/>
        </authorList>
    </citation>
    <scope>NUCLEOTIDE SEQUENCE [LARGE SCALE GENOMIC DNA]</scope>
    <source>
        <strain evidence="7 8">BX10</strain>
    </source>
</reference>
<evidence type="ECO:0000256" key="5">
    <source>
        <dbReference type="ARBA" id="ARBA00023136"/>
    </source>
</evidence>
<organism evidence="7 8">
    <name type="scientific">Enterocloster hominis</name>
    <name type="common">ex Liu et al. 2021</name>
    <dbReference type="NCBI Taxonomy" id="2763663"/>
    <lineage>
        <taxon>Bacteria</taxon>
        <taxon>Bacillati</taxon>
        <taxon>Bacillota</taxon>
        <taxon>Clostridia</taxon>
        <taxon>Lachnospirales</taxon>
        <taxon>Lachnospiraceae</taxon>
        <taxon>Enterocloster</taxon>
    </lineage>
</organism>
<evidence type="ECO:0000256" key="3">
    <source>
        <dbReference type="ARBA" id="ARBA00022692"/>
    </source>
</evidence>
<accession>A0ABR7NPY5</accession>
<evidence type="ECO:0000256" key="4">
    <source>
        <dbReference type="ARBA" id="ARBA00022989"/>
    </source>
</evidence>
<keyword evidence="8" id="KW-1185">Reference proteome</keyword>
<keyword evidence="5 6" id="KW-0472">Membrane</keyword>
<dbReference type="InterPro" id="IPR050833">
    <property type="entry name" value="Poly_Biosynth_Transport"/>
</dbReference>
<feature type="transmembrane region" description="Helical" evidence="6">
    <location>
        <begin position="119"/>
        <end position="143"/>
    </location>
</feature>
<gene>
    <name evidence="7" type="ORF">H8708_02685</name>
</gene>
<dbReference type="EMBL" id="JACRTJ010000006">
    <property type="protein sequence ID" value="MBC8598139.1"/>
    <property type="molecule type" value="Genomic_DNA"/>
</dbReference>
<evidence type="ECO:0000256" key="1">
    <source>
        <dbReference type="ARBA" id="ARBA00004651"/>
    </source>
</evidence>
<feature type="transmembrane region" description="Helical" evidence="6">
    <location>
        <begin position="462"/>
        <end position="486"/>
    </location>
</feature>
<feature type="transmembrane region" description="Helical" evidence="6">
    <location>
        <begin position="12"/>
        <end position="30"/>
    </location>
</feature>
<dbReference type="RefSeq" id="WP_262426868.1">
    <property type="nucleotide sequence ID" value="NZ_JACRTJ010000006.1"/>
</dbReference>
<keyword evidence="2" id="KW-1003">Cell membrane</keyword>
<keyword evidence="3 6" id="KW-0812">Transmembrane</keyword>
<feature type="transmembrane region" description="Helical" evidence="6">
    <location>
        <begin position="431"/>
        <end position="450"/>
    </location>
</feature>
<feature type="transmembrane region" description="Helical" evidence="6">
    <location>
        <begin position="181"/>
        <end position="204"/>
    </location>
</feature>
<dbReference type="PANTHER" id="PTHR30250">
    <property type="entry name" value="PST FAMILY PREDICTED COLANIC ACID TRANSPORTER"/>
    <property type="match status" value="1"/>
</dbReference>
<name>A0ABR7NPY5_9FIRM</name>
<proteinExistence type="predicted"/>
<evidence type="ECO:0008006" key="9">
    <source>
        <dbReference type="Google" id="ProtNLM"/>
    </source>
</evidence>
<feature type="transmembrane region" description="Helical" evidence="6">
    <location>
        <begin position="50"/>
        <end position="70"/>
    </location>
</feature>
<feature type="transmembrane region" description="Helical" evidence="6">
    <location>
        <begin position="262"/>
        <end position="285"/>
    </location>
</feature>
<dbReference type="Proteomes" id="UP000647491">
    <property type="component" value="Unassembled WGS sequence"/>
</dbReference>
<evidence type="ECO:0000313" key="8">
    <source>
        <dbReference type="Proteomes" id="UP000647491"/>
    </source>
</evidence>
<feature type="transmembrane region" description="Helical" evidence="6">
    <location>
        <begin position="155"/>
        <end position="175"/>
    </location>
</feature>
<protein>
    <recommendedName>
        <fullName evidence="9">Sugar isomerase</fullName>
    </recommendedName>
</protein>
<keyword evidence="4 6" id="KW-1133">Transmembrane helix</keyword>
<comment type="caution">
    <text evidence="7">The sequence shown here is derived from an EMBL/GenBank/DDBJ whole genome shotgun (WGS) entry which is preliminary data.</text>
</comment>
<comment type="subcellular location">
    <subcellularLocation>
        <location evidence="1">Cell membrane</location>
        <topology evidence="1">Multi-pass membrane protein</topology>
    </subcellularLocation>
</comment>